<evidence type="ECO:0000313" key="2">
    <source>
        <dbReference type="EMBL" id="PKD32328.1"/>
    </source>
</evidence>
<evidence type="ECO:0000313" key="3">
    <source>
        <dbReference type="Proteomes" id="UP000233425"/>
    </source>
</evidence>
<dbReference type="InterPro" id="IPR001173">
    <property type="entry name" value="Glyco_trans_2-like"/>
</dbReference>
<dbReference type="InterPro" id="IPR029044">
    <property type="entry name" value="Nucleotide-diphossugar_trans"/>
</dbReference>
<reference evidence="2" key="1">
    <citation type="journal article" date="2018" name="Environ. Microbiol.">
        <title>Sporulation capability and amylosome conservation among diverse human colonic and rumen isolates of the keystone starch-degrader Ruminococcus bromii.</title>
        <authorList>
            <person name="Mukhopadhya I."/>
            <person name="Morais S."/>
            <person name="Laverde-Gomez J."/>
            <person name="Sheridan P.O."/>
            <person name="Walker A.W."/>
            <person name="Kelly W."/>
            <person name="Klieve A.V."/>
            <person name="Ouwerkerk D."/>
            <person name="Duncan S.H."/>
            <person name="Louis P."/>
            <person name="Koropatkin N."/>
            <person name="Cockburn D."/>
            <person name="Kibler R."/>
            <person name="Cooper P.J."/>
            <person name="Sandoval C."/>
            <person name="Crost E."/>
            <person name="Juge N."/>
            <person name="Bayer E.A."/>
            <person name="Flint H.J."/>
        </authorList>
    </citation>
    <scope>NUCLEOTIDE SEQUENCE [LARGE SCALE GENOMIC DNA]</scope>
    <source>
        <strain evidence="2">ATCC 27255</strain>
    </source>
</reference>
<keyword evidence="2" id="KW-0328">Glycosyltransferase</keyword>
<protein>
    <submittedName>
        <fullName evidence="2">Hyaluronan synthase</fullName>
        <ecNumber evidence="2">2.4.1.212</ecNumber>
    </submittedName>
</protein>
<dbReference type="AlphaFoldDB" id="A0A2N0UZF0"/>
<dbReference type="Proteomes" id="UP000233425">
    <property type="component" value="Unassembled WGS sequence"/>
</dbReference>
<keyword evidence="2" id="KW-0808">Transferase</keyword>
<organism evidence="2 3">
    <name type="scientific">Ruminococcus bromii</name>
    <dbReference type="NCBI Taxonomy" id="40518"/>
    <lineage>
        <taxon>Bacteria</taxon>
        <taxon>Bacillati</taxon>
        <taxon>Bacillota</taxon>
        <taxon>Clostridia</taxon>
        <taxon>Eubacteriales</taxon>
        <taxon>Oscillospiraceae</taxon>
        <taxon>Ruminococcus</taxon>
    </lineage>
</organism>
<name>A0A2N0UZF0_9FIRM</name>
<dbReference type="Gene3D" id="3.90.550.10">
    <property type="entry name" value="Spore Coat Polysaccharide Biosynthesis Protein SpsA, Chain A"/>
    <property type="match status" value="1"/>
</dbReference>
<proteinExistence type="predicted"/>
<dbReference type="EMBL" id="NNSR01000028">
    <property type="protein sequence ID" value="PKD32328.1"/>
    <property type="molecule type" value="Genomic_DNA"/>
</dbReference>
<evidence type="ECO:0000259" key="1">
    <source>
        <dbReference type="Pfam" id="PF00535"/>
    </source>
</evidence>
<feature type="domain" description="Glycosyltransferase 2-like" evidence="1">
    <location>
        <begin position="10"/>
        <end position="125"/>
    </location>
</feature>
<dbReference type="GO" id="GO:0050501">
    <property type="term" value="F:hyaluronan synthase activity"/>
    <property type="evidence" value="ECO:0007669"/>
    <property type="project" value="UniProtKB-EC"/>
</dbReference>
<dbReference type="Pfam" id="PF00535">
    <property type="entry name" value="Glycos_transf_2"/>
    <property type="match status" value="1"/>
</dbReference>
<dbReference type="RefSeq" id="WP_101028629.1">
    <property type="nucleotide sequence ID" value="NZ_CABMMZ010000028.1"/>
</dbReference>
<dbReference type="PANTHER" id="PTHR22916">
    <property type="entry name" value="GLYCOSYLTRANSFERASE"/>
    <property type="match status" value="1"/>
</dbReference>
<accession>A0A2N0UZF0</accession>
<comment type="caution">
    <text evidence="2">The sequence shown here is derived from an EMBL/GenBank/DDBJ whole genome shotgun (WGS) entry which is preliminary data.</text>
</comment>
<dbReference type="CDD" id="cd00761">
    <property type="entry name" value="Glyco_tranf_GTA_type"/>
    <property type="match status" value="1"/>
</dbReference>
<dbReference type="EC" id="2.4.1.212" evidence="2"/>
<dbReference type="SUPFAM" id="SSF53448">
    <property type="entry name" value="Nucleotide-diphospho-sugar transferases"/>
    <property type="match status" value="1"/>
</dbReference>
<sequence length="305" mass="35060">MKFINKVQLTIFTPAYNRAHTIGRTYKSLCSQKCKDFVWLIVDDGSTDNTAELVKDWMSKDNGFEIQYIYKENGGMHTAHNVAYRNIHTELNTCIDSDDALSENAVEKIINKWNQVKSRGYAGIIALDANMNTGKVIGKGFPKDMTETTLSGYYASGGSGDKKLIYRTDIINSVPEYPVFDNEKYLALAYKYKLIDQKYKLAVLNEVVCDVEYQEDGNSHTMYKQYMKCPKSFAFWRKICMQYPDSNKRLLVDCVHYVADSIIAKNKHYIKESPCKVLTFFLSPMGFLFYLYIRSKLDSIMKVGD</sequence>
<keyword evidence="3" id="KW-1185">Reference proteome</keyword>
<gene>
    <name evidence="2" type="primary">hyaD</name>
    <name evidence="2" type="ORF">RBATCC27255_00538</name>
</gene>